<evidence type="ECO:0000259" key="1">
    <source>
        <dbReference type="PROSITE" id="PS51186"/>
    </source>
</evidence>
<dbReference type="InterPro" id="IPR050276">
    <property type="entry name" value="MshD_Acetyltransferase"/>
</dbReference>
<dbReference type="PROSITE" id="PS51186">
    <property type="entry name" value="GNAT"/>
    <property type="match status" value="1"/>
</dbReference>
<dbReference type="InterPro" id="IPR017255">
    <property type="entry name" value="AcTrfase_GNAT_prd"/>
</dbReference>
<dbReference type="SUPFAM" id="SSF55729">
    <property type="entry name" value="Acyl-CoA N-acyltransferases (Nat)"/>
    <property type="match status" value="1"/>
</dbReference>
<dbReference type="AlphaFoldDB" id="A0A1S7FSM0"/>
<evidence type="ECO:0000313" key="2">
    <source>
        <dbReference type="EMBL" id="AQY50367.1"/>
    </source>
</evidence>
<sequence>MIIRKSTKKDAADMIELEHLTWTSGTTPGEIHFSNEAEYILKNPPGSKVVAEIDGKVAGILGYHSPIPLKSNQHVLDLDIAVHPDFQKHGVGSALMEELFRIAKAEGKEKVSLRVLSTNEKAINFYTKHGFKKEGQLHNEFIINGEYVDDIFMAIFL</sequence>
<dbReference type="Pfam" id="PF00583">
    <property type="entry name" value="Acetyltransf_1"/>
    <property type="match status" value="1"/>
</dbReference>
<protein>
    <submittedName>
        <fullName evidence="2">GNAT family acetyltransferase</fullName>
    </submittedName>
</protein>
<keyword evidence="3" id="KW-1185">Reference proteome</keyword>
<organism evidence="2 3">
    <name type="scientific">Listeria weihenstephanensis</name>
    <dbReference type="NCBI Taxonomy" id="1006155"/>
    <lineage>
        <taxon>Bacteria</taxon>
        <taxon>Bacillati</taxon>
        <taxon>Bacillota</taxon>
        <taxon>Bacilli</taxon>
        <taxon>Bacillales</taxon>
        <taxon>Listeriaceae</taxon>
        <taxon>Listeria</taxon>
    </lineage>
</organism>
<dbReference type="EMBL" id="CP011102">
    <property type="protein sequence ID" value="AQY50367.1"/>
    <property type="molecule type" value="Genomic_DNA"/>
</dbReference>
<gene>
    <name evidence="2" type="ORF">UE46_04535</name>
</gene>
<dbReference type="GO" id="GO:0016747">
    <property type="term" value="F:acyltransferase activity, transferring groups other than amino-acyl groups"/>
    <property type="evidence" value="ECO:0007669"/>
    <property type="project" value="InterPro"/>
</dbReference>
<dbReference type="PIRSF" id="PIRSF037663">
    <property type="entry name" value="Acetyltransf_GNAT_prd"/>
    <property type="match status" value="1"/>
</dbReference>
<dbReference type="PANTHER" id="PTHR43617">
    <property type="entry name" value="L-AMINO ACID N-ACETYLTRANSFERASE"/>
    <property type="match status" value="1"/>
</dbReference>
<proteinExistence type="predicted"/>
<dbReference type="RefSeq" id="WP_036063306.1">
    <property type="nucleotide sequence ID" value="NZ_CP011102.1"/>
</dbReference>
<dbReference type="Proteomes" id="UP000223060">
    <property type="component" value="Chromosome"/>
</dbReference>
<reference evidence="3" key="1">
    <citation type="submission" date="2015-03" db="EMBL/GenBank/DDBJ databases">
        <authorList>
            <person name="Ferrari E."/>
            <person name="Walter M.C."/>
            <person name="Huptas C."/>
            <person name="Scherer S."/>
            <person name="Mueller-Herbst S."/>
        </authorList>
    </citation>
    <scope>NUCLEOTIDE SEQUENCE [LARGE SCALE GENOMIC DNA]</scope>
    <source>
        <strain evidence="3">LWP01</strain>
    </source>
</reference>
<keyword evidence="2" id="KW-0808">Transferase</keyword>
<dbReference type="CDD" id="cd04301">
    <property type="entry name" value="NAT_SF"/>
    <property type="match status" value="1"/>
</dbReference>
<dbReference type="InterPro" id="IPR016181">
    <property type="entry name" value="Acyl_CoA_acyltransferase"/>
</dbReference>
<feature type="domain" description="N-acetyltransferase" evidence="1">
    <location>
        <begin position="1"/>
        <end position="157"/>
    </location>
</feature>
<evidence type="ECO:0000313" key="3">
    <source>
        <dbReference type="Proteomes" id="UP000223060"/>
    </source>
</evidence>
<dbReference type="PANTHER" id="PTHR43617:SF33">
    <property type="entry name" value="SPORE COAT POLYSACCHARIDE BIOSYNTHESIS PROTEIN SPSD"/>
    <property type="match status" value="1"/>
</dbReference>
<dbReference type="KEGG" id="lwi:UE46_04535"/>
<name>A0A1S7FSM0_9LIST</name>
<dbReference type="Gene3D" id="3.40.630.30">
    <property type="match status" value="1"/>
</dbReference>
<dbReference type="InterPro" id="IPR000182">
    <property type="entry name" value="GNAT_dom"/>
</dbReference>
<accession>A0A1S7FSM0</accession>